<dbReference type="Proteomes" id="UP000499080">
    <property type="component" value="Unassembled WGS sequence"/>
</dbReference>
<reference evidence="1 2" key="1">
    <citation type="journal article" date="2019" name="Sci. Rep.">
        <title>Orb-weaving spider Araneus ventricosus genome elucidates the spidroin gene catalogue.</title>
        <authorList>
            <person name="Kono N."/>
            <person name="Nakamura H."/>
            <person name="Ohtoshi R."/>
            <person name="Moran D.A.P."/>
            <person name="Shinohara A."/>
            <person name="Yoshida Y."/>
            <person name="Fujiwara M."/>
            <person name="Mori M."/>
            <person name="Tomita M."/>
            <person name="Arakawa K."/>
        </authorList>
    </citation>
    <scope>NUCLEOTIDE SEQUENCE [LARGE SCALE GENOMIC DNA]</scope>
</reference>
<dbReference type="OrthoDB" id="6468136at2759"/>
<evidence type="ECO:0000313" key="1">
    <source>
        <dbReference type="EMBL" id="GBM80500.1"/>
    </source>
</evidence>
<evidence type="ECO:0000313" key="2">
    <source>
        <dbReference type="Proteomes" id="UP000499080"/>
    </source>
</evidence>
<keyword evidence="2" id="KW-1185">Reference proteome</keyword>
<organism evidence="1 2">
    <name type="scientific">Araneus ventricosus</name>
    <name type="common">Orbweaver spider</name>
    <name type="synonym">Epeira ventricosa</name>
    <dbReference type="NCBI Taxonomy" id="182803"/>
    <lineage>
        <taxon>Eukaryota</taxon>
        <taxon>Metazoa</taxon>
        <taxon>Ecdysozoa</taxon>
        <taxon>Arthropoda</taxon>
        <taxon>Chelicerata</taxon>
        <taxon>Arachnida</taxon>
        <taxon>Araneae</taxon>
        <taxon>Araneomorphae</taxon>
        <taxon>Entelegynae</taxon>
        <taxon>Araneoidea</taxon>
        <taxon>Araneidae</taxon>
        <taxon>Araneus</taxon>
    </lineage>
</organism>
<dbReference type="EMBL" id="BGPR01002887">
    <property type="protein sequence ID" value="GBM80500.1"/>
    <property type="molecule type" value="Genomic_DNA"/>
</dbReference>
<name>A0A4Y2IS47_ARAVE</name>
<accession>A0A4Y2IS47</accession>
<comment type="caution">
    <text evidence="1">The sequence shown here is derived from an EMBL/GenBank/DDBJ whole genome shotgun (WGS) entry which is preliminary data.</text>
</comment>
<protein>
    <submittedName>
        <fullName evidence="1">Uncharacterized protein</fullName>
    </submittedName>
</protein>
<proteinExistence type="predicted"/>
<sequence>MRKKIMPGEKATDEQLTFDKELKRCNVSVQQEIHIRCEGIPDRFAILEARNLIEISKIELPKFVQNLGENYNERSADGILT</sequence>
<dbReference type="AlphaFoldDB" id="A0A4Y2IS47"/>
<gene>
    <name evidence="1" type="ORF">AVEN_91784_1</name>
</gene>